<organism evidence="2 3">
    <name type="scientific">Bifidobacterium thermacidophilum</name>
    <dbReference type="NCBI Taxonomy" id="246618"/>
    <lineage>
        <taxon>Bacteria</taxon>
        <taxon>Bacillati</taxon>
        <taxon>Actinomycetota</taxon>
        <taxon>Actinomycetes</taxon>
        <taxon>Bifidobacteriales</taxon>
        <taxon>Bifidobacteriaceae</taxon>
        <taxon>Bifidobacterium</taxon>
    </lineage>
</organism>
<feature type="transmembrane region" description="Helical" evidence="1">
    <location>
        <begin position="33"/>
        <end position="53"/>
    </location>
</feature>
<evidence type="ECO:0000313" key="3">
    <source>
        <dbReference type="Proteomes" id="UP001620273"/>
    </source>
</evidence>
<feature type="transmembrane region" description="Helical" evidence="1">
    <location>
        <begin position="121"/>
        <end position="138"/>
    </location>
</feature>
<reference evidence="2 3" key="1">
    <citation type="submission" date="2022-09" db="EMBL/GenBank/DDBJ databases">
        <title>Genome sequencing of four strains from tibetan pig.</title>
        <authorList>
            <person name="Feng J."/>
        </authorList>
    </citation>
    <scope>NUCLEOTIDE SEQUENCE [LARGE SCALE GENOMIC DNA]</scope>
    <source>
        <strain evidence="2 3">11-1-1</strain>
    </source>
</reference>
<keyword evidence="1" id="KW-0812">Transmembrane</keyword>
<accession>A0ABW8KP39</accession>
<protein>
    <submittedName>
        <fullName evidence="2">Uncharacterized protein</fullName>
    </submittedName>
</protein>
<dbReference type="Proteomes" id="UP001620273">
    <property type="component" value="Unassembled WGS sequence"/>
</dbReference>
<keyword evidence="1" id="KW-1133">Transmembrane helix</keyword>
<evidence type="ECO:0000313" key="2">
    <source>
        <dbReference type="EMBL" id="MFK3576323.1"/>
    </source>
</evidence>
<sequence length="314" mass="35696">MSTIQSGSWNLLLMLVFVLASSHINFNRLAKIMLVVSASITALAVVLSILGYIPLVYIHTESYVYRGAYGFSHPNQLSLCVLSMCIALAVLRFRHFGILDTVFCIACDVLIIVFPKSRTEALCLLFVVVISIVCTLDKEQKRNRLLLSIGCGIVLMSQMISIYLMKNYDSGKNWMYQINKIVSGRIDLANHFYLSYPVKPFGYNYSEISDVWYKGWQGFVVDNAFCHTYLEEGYLVEYVLFALIIVLFLKCIYLNKLTQSMYCLLLFTPVFFCEGTVLYISVNIGLVALNYLLDGTWETQKTGVSISQEKRHIV</sequence>
<keyword evidence="3" id="KW-1185">Reference proteome</keyword>
<dbReference type="RefSeq" id="WP_144053396.1">
    <property type="nucleotide sequence ID" value="NZ_JAOQBW010000003.1"/>
</dbReference>
<feature type="transmembrane region" description="Helical" evidence="1">
    <location>
        <begin position="262"/>
        <end position="289"/>
    </location>
</feature>
<gene>
    <name evidence="2" type="ORF">OCH74_05545</name>
</gene>
<dbReference type="EMBL" id="JAOQBW010000003">
    <property type="protein sequence ID" value="MFK3576323.1"/>
    <property type="molecule type" value="Genomic_DNA"/>
</dbReference>
<comment type="caution">
    <text evidence="2">The sequence shown here is derived from an EMBL/GenBank/DDBJ whole genome shotgun (WGS) entry which is preliminary data.</text>
</comment>
<proteinExistence type="predicted"/>
<feature type="transmembrane region" description="Helical" evidence="1">
    <location>
        <begin position="145"/>
        <end position="165"/>
    </location>
</feature>
<name>A0ABW8KP39_9BIFI</name>
<feature type="transmembrane region" description="Helical" evidence="1">
    <location>
        <begin position="6"/>
        <end position="26"/>
    </location>
</feature>
<feature type="transmembrane region" description="Helical" evidence="1">
    <location>
        <begin position="238"/>
        <end position="255"/>
    </location>
</feature>
<keyword evidence="1" id="KW-0472">Membrane</keyword>
<evidence type="ECO:0000256" key="1">
    <source>
        <dbReference type="SAM" id="Phobius"/>
    </source>
</evidence>
<feature type="transmembrane region" description="Helical" evidence="1">
    <location>
        <begin position="73"/>
        <end position="91"/>
    </location>
</feature>